<evidence type="ECO:0000256" key="4">
    <source>
        <dbReference type="ARBA" id="ARBA00023136"/>
    </source>
</evidence>
<name>A0A1B8RNP4_9CLOT</name>
<protein>
    <recommendedName>
        <fullName evidence="6">Integral membrane bound transporter domain-containing protein</fullName>
    </recommendedName>
</protein>
<gene>
    <name evidence="7" type="ORF">CP373A1_07940</name>
</gene>
<evidence type="ECO:0000256" key="1">
    <source>
        <dbReference type="ARBA" id="ARBA00004141"/>
    </source>
</evidence>
<dbReference type="OrthoDB" id="1654636at2"/>
<feature type="transmembrane region" description="Helical" evidence="5">
    <location>
        <begin position="338"/>
        <end position="361"/>
    </location>
</feature>
<dbReference type="AlphaFoldDB" id="A0A1B8RNP4"/>
<evidence type="ECO:0000313" key="8">
    <source>
        <dbReference type="Proteomes" id="UP000092714"/>
    </source>
</evidence>
<feature type="domain" description="Integral membrane bound transporter" evidence="6">
    <location>
        <begin position="351"/>
        <end position="471"/>
    </location>
</feature>
<feature type="transmembrane region" description="Helical" evidence="5">
    <location>
        <begin position="433"/>
        <end position="451"/>
    </location>
</feature>
<sequence>MNKKTILSKTVLFIFIILFITTFIKIFGEENTLIAVTTVTGALMFLENDLTLNAARNALVLIGFNVFLGIMSYLATSNMYLGVLINFAVMFIIGFTLCHNLKSPTYLPFSLQYIFMLSSPISLEKLPNRIGSLIFGALVIMGAQLIINRDKVSKAGDKLLTSICVNLNEKIRLLERKENTEVIDSRIKDEISKFRKVIYDKREREFYLPEESRIKLDILVALSRINLILNEVKNSEKIDILEKKVIPLIENIKVCLEDKKNLENLDSLFNEIIIEEEITDYISLKIINIIELIEDDLYSLIKLEKKDYNLVKRRGEIPESYKRAWRCRREISRDSLRFTYGFRLGIGIAFSAFIVEFLGLVDGRWIYFTVNSINQPQYEMSKKKSLDRILGTFIGVIIITILFSVFKDTSIRGIIIMATGYVSSYLVQYKYKMICTTVSAVGAASLIGNVGELGGVRILYVIIGVIIAMLINKFIFPFSIKDSTINLINTYNHIVEKMIKNVSDYINEVTMDEEMKNLILYSGLIEERLTSINSSDNYDKLSRYLTEQHLLVMNIYDLYRWIRKDEISKDKVLKSIEYIKNNKEIFTEEKMLSIQNEIGNSSFNKDKLLFISTIEVLDGFSKIRNIDIKI</sequence>
<dbReference type="GeneID" id="42775930"/>
<dbReference type="Proteomes" id="UP000092714">
    <property type="component" value="Unassembled WGS sequence"/>
</dbReference>
<feature type="transmembrane region" description="Helical" evidence="5">
    <location>
        <begin position="457"/>
        <end position="476"/>
    </location>
</feature>
<proteinExistence type="predicted"/>
<dbReference type="EMBL" id="MAPZ01000019">
    <property type="protein sequence ID" value="OBY10440.1"/>
    <property type="molecule type" value="Genomic_DNA"/>
</dbReference>
<organism evidence="7 8">
    <name type="scientific">Clostridium paraputrificum</name>
    <dbReference type="NCBI Taxonomy" id="29363"/>
    <lineage>
        <taxon>Bacteria</taxon>
        <taxon>Bacillati</taxon>
        <taxon>Bacillota</taxon>
        <taxon>Clostridia</taxon>
        <taxon>Eubacteriales</taxon>
        <taxon>Clostridiaceae</taxon>
        <taxon>Clostridium</taxon>
    </lineage>
</organism>
<keyword evidence="4 5" id="KW-0472">Membrane</keyword>
<comment type="caution">
    <text evidence="7">The sequence shown here is derived from an EMBL/GenBank/DDBJ whole genome shotgun (WGS) entry which is preliminary data.</text>
</comment>
<evidence type="ECO:0000259" key="6">
    <source>
        <dbReference type="Pfam" id="PF13515"/>
    </source>
</evidence>
<evidence type="ECO:0000313" key="7">
    <source>
        <dbReference type="EMBL" id="OBY10440.1"/>
    </source>
</evidence>
<feature type="transmembrane region" description="Helical" evidence="5">
    <location>
        <begin position="80"/>
        <end position="98"/>
    </location>
</feature>
<dbReference type="GO" id="GO:0016020">
    <property type="term" value="C:membrane"/>
    <property type="evidence" value="ECO:0007669"/>
    <property type="project" value="UniProtKB-SubCell"/>
</dbReference>
<keyword evidence="2 5" id="KW-0812">Transmembrane</keyword>
<keyword evidence="3 5" id="KW-1133">Transmembrane helix</keyword>
<keyword evidence="8" id="KW-1185">Reference proteome</keyword>
<dbReference type="InterPro" id="IPR049453">
    <property type="entry name" value="Memb_transporter_dom"/>
</dbReference>
<dbReference type="Pfam" id="PF13515">
    <property type="entry name" value="FUSC_2"/>
    <property type="match status" value="1"/>
</dbReference>
<dbReference type="RefSeq" id="WP_034866204.1">
    <property type="nucleotide sequence ID" value="NZ_CABJAZ010000001.1"/>
</dbReference>
<feature type="transmembrane region" description="Helical" evidence="5">
    <location>
        <begin position="7"/>
        <end position="27"/>
    </location>
</feature>
<evidence type="ECO:0000256" key="2">
    <source>
        <dbReference type="ARBA" id="ARBA00022692"/>
    </source>
</evidence>
<feature type="transmembrane region" description="Helical" evidence="5">
    <location>
        <begin position="389"/>
        <end position="406"/>
    </location>
</feature>
<reference evidence="7 8" key="1">
    <citation type="submission" date="2016-06" db="EMBL/GenBank/DDBJ databases">
        <authorList>
            <person name="Kjaerup R.B."/>
            <person name="Dalgaard T.S."/>
            <person name="Juul-Madsen H.R."/>
        </authorList>
    </citation>
    <scope>NUCLEOTIDE SEQUENCE [LARGE SCALE GENOMIC DNA]</scope>
    <source>
        <strain evidence="7 8">373-A1</strain>
    </source>
</reference>
<comment type="subcellular location">
    <subcellularLocation>
        <location evidence="1">Membrane</location>
        <topology evidence="1">Multi-pass membrane protein</topology>
    </subcellularLocation>
</comment>
<accession>A0A1B8RNP4</accession>
<feature type="transmembrane region" description="Helical" evidence="5">
    <location>
        <begin position="129"/>
        <end position="147"/>
    </location>
</feature>
<evidence type="ECO:0000256" key="5">
    <source>
        <dbReference type="SAM" id="Phobius"/>
    </source>
</evidence>
<dbReference type="eggNOG" id="COG1289">
    <property type="taxonomic scope" value="Bacteria"/>
</dbReference>
<feature type="transmembrane region" description="Helical" evidence="5">
    <location>
        <begin position="57"/>
        <end position="74"/>
    </location>
</feature>
<evidence type="ECO:0000256" key="3">
    <source>
        <dbReference type="ARBA" id="ARBA00022989"/>
    </source>
</evidence>